<dbReference type="Proteomes" id="UP000297597">
    <property type="component" value="Unassembled WGS sequence"/>
</dbReference>
<dbReference type="EMBL" id="QFFZ01000017">
    <property type="protein sequence ID" value="TEB11168.1"/>
    <property type="molecule type" value="Genomic_DNA"/>
</dbReference>
<sequence length="57" mass="6385">MINLLREVLNDIVICIDTGDYPAVMRETVCFTVLFEQFLRRAASTSSTMRSKASTAV</sequence>
<name>A0A4Y7RQ73_9FIRM</name>
<reference evidence="1 2" key="1">
    <citation type="journal article" date="2018" name="Environ. Microbiol.">
        <title>Novel energy conservation strategies and behaviour of Pelotomaculum schinkii driving syntrophic propionate catabolism.</title>
        <authorList>
            <person name="Hidalgo-Ahumada C.A.P."/>
            <person name="Nobu M.K."/>
            <person name="Narihiro T."/>
            <person name="Tamaki H."/>
            <person name="Liu W.T."/>
            <person name="Kamagata Y."/>
            <person name="Stams A.J.M."/>
            <person name="Imachi H."/>
            <person name="Sousa D.Z."/>
        </authorList>
    </citation>
    <scope>NUCLEOTIDE SEQUENCE [LARGE SCALE GENOMIC DNA]</scope>
    <source>
        <strain evidence="1 2">MGP</strain>
    </source>
</reference>
<evidence type="ECO:0000313" key="1">
    <source>
        <dbReference type="EMBL" id="TEB11168.1"/>
    </source>
</evidence>
<dbReference type="AlphaFoldDB" id="A0A4Y7RQ73"/>
<keyword evidence="2" id="KW-1185">Reference proteome</keyword>
<proteinExistence type="predicted"/>
<protein>
    <submittedName>
        <fullName evidence="1">Uncharacterized protein</fullName>
    </submittedName>
</protein>
<comment type="caution">
    <text evidence="1">The sequence shown here is derived from an EMBL/GenBank/DDBJ whole genome shotgun (WGS) entry which is preliminary data.</text>
</comment>
<accession>A0A4Y7RQ73</accession>
<evidence type="ECO:0000313" key="2">
    <source>
        <dbReference type="Proteomes" id="UP000297597"/>
    </source>
</evidence>
<gene>
    <name evidence="1" type="ORF">Pmgp_01864</name>
</gene>
<organism evidence="1 2">
    <name type="scientific">Pelotomaculum propionicicum</name>
    <dbReference type="NCBI Taxonomy" id="258475"/>
    <lineage>
        <taxon>Bacteria</taxon>
        <taxon>Bacillati</taxon>
        <taxon>Bacillota</taxon>
        <taxon>Clostridia</taxon>
        <taxon>Eubacteriales</taxon>
        <taxon>Desulfotomaculaceae</taxon>
        <taxon>Pelotomaculum</taxon>
    </lineage>
</organism>